<evidence type="ECO:0000256" key="6">
    <source>
        <dbReference type="ARBA" id="ARBA00022833"/>
    </source>
</evidence>
<dbReference type="OrthoDB" id="127370at2"/>
<dbReference type="InParanoid" id="Q01YM5"/>
<keyword evidence="2" id="KW-0645">Protease</keyword>
<accession>Q01YM5</accession>
<evidence type="ECO:0000313" key="8">
    <source>
        <dbReference type="EMBL" id="ABJ85240.1"/>
    </source>
</evidence>
<gene>
    <name evidence="8" type="ordered locus">Acid_4278</name>
</gene>
<evidence type="ECO:0000256" key="4">
    <source>
        <dbReference type="ARBA" id="ARBA00022729"/>
    </source>
</evidence>
<dbReference type="InterPro" id="IPR017803">
    <property type="entry name" value="CHP03437_C"/>
</dbReference>
<dbReference type="AlphaFoldDB" id="Q01YM5"/>
<organism evidence="8">
    <name type="scientific">Solibacter usitatus (strain Ellin6076)</name>
    <dbReference type="NCBI Taxonomy" id="234267"/>
    <lineage>
        <taxon>Bacteria</taxon>
        <taxon>Pseudomonadati</taxon>
        <taxon>Acidobacteriota</taxon>
        <taxon>Terriglobia</taxon>
        <taxon>Bryobacterales</taxon>
        <taxon>Solibacteraceae</taxon>
        <taxon>Candidatus Solibacter</taxon>
    </lineage>
</organism>
<dbReference type="GO" id="GO:0006508">
    <property type="term" value="P:proteolysis"/>
    <property type="evidence" value="ECO:0007669"/>
    <property type="project" value="UniProtKB-KW"/>
</dbReference>
<dbReference type="EMBL" id="CP000473">
    <property type="protein sequence ID" value="ABJ85240.1"/>
    <property type="molecule type" value="Genomic_DNA"/>
</dbReference>
<dbReference type="GO" id="GO:0004177">
    <property type="term" value="F:aminopeptidase activity"/>
    <property type="evidence" value="ECO:0007669"/>
    <property type="project" value="UniProtKB-KW"/>
</dbReference>
<sequence>MAAAPKYRMTFLYMVACSFRADGPSRPRQSICPRGCSQAAARAILTSEPMTQFKVFLSRIRLVSALLLALAIPARSSEAGKLADEVIQSSYTHYLRNVLHTHGGDSRGPGAPQHDDARSRIAAALAGQGLSVTLHAFQWRGDTYYNVVGKLTGKTRPDEYYVLGAHYDSKSTPGADDDGSGVAALLETARVASTHDFESSILFIAFDLEEPGLIGSKAWVADHPSERIAGMIAMDQISFNWPGTTHNLIAICPPNTEANPTRTAFENAVRSYSGGLTPVYGGVTSTSDHAPFAALTSAISTVEASWSYNTRMHTMADSVDEEGYIDYVFATRVTRSVAAWLAAQAGVIPDGANEMRLRPGGILNASNFVSGVAAASELITLKGSGFTDPSGPTTVSLRDIAGAPYSAELIYASAAQLNLVLPAGLPAGRATLTVTRGDALQQSAALTIGPISPGIFTADATGLGLAAAHAIRVSPDGSQSVQNVSDCSTGICTPVPIAFGAPDDRIVLVLYGTGIRGRSGLAGVHATVGTLTLPCQFAGPHSLYPGLDQINIELPRSLRGRGPLPVELNVDGSASTPVIIYLGAD</sequence>
<evidence type="ECO:0000256" key="1">
    <source>
        <dbReference type="ARBA" id="ARBA00022438"/>
    </source>
</evidence>
<dbReference type="Pfam" id="PF04389">
    <property type="entry name" value="Peptidase_M28"/>
    <property type="match status" value="1"/>
</dbReference>
<dbReference type="KEGG" id="sus:Acid_4278"/>
<dbReference type="STRING" id="234267.Acid_4278"/>
<dbReference type="PANTHER" id="PTHR12147">
    <property type="entry name" value="METALLOPEPTIDASE M28 FAMILY MEMBER"/>
    <property type="match status" value="1"/>
</dbReference>
<dbReference type="InterPro" id="IPR007484">
    <property type="entry name" value="Peptidase_M28"/>
</dbReference>
<dbReference type="eggNOG" id="COG2234">
    <property type="taxonomic scope" value="Bacteria"/>
</dbReference>
<evidence type="ECO:0000256" key="2">
    <source>
        <dbReference type="ARBA" id="ARBA00022670"/>
    </source>
</evidence>
<evidence type="ECO:0000256" key="3">
    <source>
        <dbReference type="ARBA" id="ARBA00022723"/>
    </source>
</evidence>
<dbReference type="GO" id="GO:0008235">
    <property type="term" value="F:metalloexopeptidase activity"/>
    <property type="evidence" value="ECO:0007669"/>
    <property type="project" value="InterPro"/>
</dbReference>
<dbReference type="PANTHER" id="PTHR12147:SF56">
    <property type="entry name" value="AMINOPEPTIDASE YDR415C-RELATED"/>
    <property type="match status" value="1"/>
</dbReference>
<keyword evidence="6" id="KW-0862">Zinc</keyword>
<keyword evidence="4" id="KW-0732">Signal</keyword>
<protein>
    <submittedName>
        <fullName evidence="8">Peptidase M28</fullName>
    </submittedName>
</protein>
<reference evidence="8" key="1">
    <citation type="submission" date="2006-10" db="EMBL/GenBank/DDBJ databases">
        <title>Complete sequence of Solibacter usitatus Ellin6076.</title>
        <authorList>
            <consortium name="US DOE Joint Genome Institute"/>
            <person name="Copeland A."/>
            <person name="Lucas S."/>
            <person name="Lapidus A."/>
            <person name="Barry K."/>
            <person name="Detter J.C."/>
            <person name="Glavina del Rio T."/>
            <person name="Hammon N."/>
            <person name="Israni S."/>
            <person name="Dalin E."/>
            <person name="Tice H."/>
            <person name="Pitluck S."/>
            <person name="Thompson L.S."/>
            <person name="Brettin T."/>
            <person name="Bruce D."/>
            <person name="Han C."/>
            <person name="Tapia R."/>
            <person name="Gilna P."/>
            <person name="Schmutz J."/>
            <person name="Larimer F."/>
            <person name="Land M."/>
            <person name="Hauser L."/>
            <person name="Kyrpides N."/>
            <person name="Mikhailova N."/>
            <person name="Janssen P.H."/>
            <person name="Kuske C.R."/>
            <person name="Richardson P."/>
        </authorList>
    </citation>
    <scope>NUCLEOTIDE SEQUENCE</scope>
    <source>
        <strain evidence="8">Ellin6076</strain>
    </source>
</reference>
<name>Q01YM5_SOLUE</name>
<dbReference type="InterPro" id="IPR045175">
    <property type="entry name" value="M28_fam"/>
</dbReference>
<dbReference type="NCBIfam" id="TIGR03437">
    <property type="entry name" value="Soli_cterm"/>
    <property type="match status" value="1"/>
</dbReference>
<feature type="domain" description="Peptidase M28" evidence="7">
    <location>
        <begin position="146"/>
        <end position="321"/>
    </location>
</feature>
<dbReference type="Gene3D" id="3.40.630.10">
    <property type="entry name" value="Zn peptidases"/>
    <property type="match status" value="1"/>
</dbReference>
<dbReference type="GO" id="GO:0046872">
    <property type="term" value="F:metal ion binding"/>
    <property type="evidence" value="ECO:0007669"/>
    <property type="project" value="UniProtKB-KW"/>
</dbReference>
<keyword evidence="3" id="KW-0479">Metal-binding</keyword>
<dbReference type="HOGENOM" id="CLU_466105_0_0_0"/>
<evidence type="ECO:0000256" key="5">
    <source>
        <dbReference type="ARBA" id="ARBA00022801"/>
    </source>
</evidence>
<evidence type="ECO:0000259" key="7">
    <source>
        <dbReference type="Pfam" id="PF04389"/>
    </source>
</evidence>
<keyword evidence="1" id="KW-0031">Aminopeptidase</keyword>
<proteinExistence type="predicted"/>
<keyword evidence="5" id="KW-0378">Hydrolase</keyword>
<dbReference type="SUPFAM" id="SSF53187">
    <property type="entry name" value="Zn-dependent exopeptidases"/>
    <property type="match status" value="1"/>
</dbReference>